<dbReference type="NCBIfam" id="TIGR00045">
    <property type="entry name" value="glycerate kinase"/>
    <property type="match status" value="1"/>
</dbReference>
<dbReference type="PIRSF" id="PIRSF006078">
    <property type="entry name" value="GlxK"/>
    <property type="match status" value="1"/>
</dbReference>
<proteinExistence type="inferred from homology"/>
<evidence type="ECO:0000313" key="6">
    <source>
        <dbReference type="Proteomes" id="UP001366060"/>
    </source>
</evidence>
<dbReference type="InterPro" id="IPR018193">
    <property type="entry name" value="Glyc_kinase_flavodox-like_fold"/>
</dbReference>
<evidence type="ECO:0000256" key="3">
    <source>
        <dbReference type="ARBA" id="ARBA00022777"/>
    </source>
</evidence>
<keyword evidence="6" id="KW-1185">Reference proteome</keyword>
<comment type="caution">
    <text evidence="5">The sequence shown here is derived from an EMBL/GenBank/DDBJ whole genome shotgun (WGS) entry which is preliminary data.</text>
</comment>
<reference evidence="5 6" key="1">
    <citation type="submission" date="2024-02" db="EMBL/GenBank/DDBJ databases">
        <title>Bacteria isolated from the canopy kelp, Nereocystis luetkeana.</title>
        <authorList>
            <person name="Pfister C.A."/>
            <person name="Younker I.T."/>
            <person name="Light S.H."/>
        </authorList>
    </citation>
    <scope>NUCLEOTIDE SEQUENCE [LARGE SCALE GENOMIC DNA]</scope>
    <source>
        <strain evidence="5 6">TI.2.07</strain>
    </source>
</reference>
<name>A0ABU9HAE6_9GAMM</name>
<dbReference type="InterPro" id="IPR018197">
    <property type="entry name" value="Glycerate_kinase_RE-like"/>
</dbReference>
<dbReference type="Proteomes" id="UP001366060">
    <property type="component" value="Unassembled WGS sequence"/>
</dbReference>
<accession>A0ABU9HAE6</accession>
<evidence type="ECO:0000313" key="5">
    <source>
        <dbReference type="EMBL" id="MEL0658850.1"/>
    </source>
</evidence>
<evidence type="ECO:0000256" key="1">
    <source>
        <dbReference type="ARBA" id="ARBA00006284"/>
    </source>
</evidence>
<dbReference type="SUPFAM" id="SSF110738">
    <property type="entry name" value="Glycerate kinase I"/>
    <property type="match status" value="1"/>
</dbReference>
<dbReference type="InterPro" id="IPR036129">
    <property type="entry name" value="Glycerate_kinase_sf"/>
</dbReference>
<dbReference type="PANTHER" id="PTHR21599:SF0">
    <property type="entry name" value="GLYCERATE KINASE"/>
    <property type="match status" value="1"/>
</dbReference>
<dbReference type="Gene3D" id="3.40.50.10350">
    <property type="entry name" value="Glycerate kinase, domain 1"/>
    <property type="match status" value="1"/>
</dbReference>
<keyword evidence="2 4" id="KW-0808">Transferase</keyword>
<comment type="similarity">
    <text evidence="1 4">Belongs to the glycerate kinase type-1 family.</text>
</comment>
<sequence>MKIVIAPDSFKESLTAKEVCIAIETGFKRVFPEATYCLIPVADGGEGTVQSLVDATQGEILNLQVTGPISESIDAFYGRLGDGSHTAVIEMAAASGLHHIPEHLRDPKLTSSYGTGELIKAALDHGATKVIIGLGGSATNDGGIGMLSALGVSFLDKDNQNIVANGAGLQHIKSINIDGLDARLSNCEILVACDVDNPLCGNHGASHVFGPQKGATPEDIQLLDDALKHYGDCIKQQFNIDVLNQAGAGAAGGMGAALMAFTNATLKPGIDLVLEAVQLNHYMDKTDLVITGEGRIDSQTIYGKTPMGVAKIAKQFDIPVIGIAGSLGKDHQAVYGCGIDAVFAAVPGAITLQQAFAEAHDNVANVAENIAKIFALKRA</sequence>
<evidence type="ECO:0000256" key="4">
    <source>
        <dbReference type="PIRNR" id="PIRNR006078"/>
    </source>
</evidence>
<evidence type="ECO:0000256" key="2">
    <source>
        <dbReference type="ARBA" id="ARBA00022679"/>
    </source>
</evidence>
<dbReference type="Gene3D" id="3.90.1510.10">
    <property type="entry name" value="Glycerate kinase, domain 2"/>
    <property type="match status" value="1"/>
</dbReference>
<organism evidence="5 6">
    <name type="scientific">Psychromonas arctica</name>
    <dbReference type="NCBI Taxonomy" id="168275"/>
    <lineage>
        <taxon>Bacteria</taxon>
        <taxon>Pseudomonadati</taxon>
        <taxon>Pseudomonadota</taxon>
        <taxon>Gammaproteobacteria</taxon>
        <taxon>Alteromonadales</taxon>
        <taxon>Psychromonadaceae</taxon>
        <taxon>Psychromonas</taxon>
    </lineage>
</organism>
<dbReference type="GO" id="GO:0008887">
    <property type="term" value="F:glycerate kinase activity"/>
    <property type="evidence" value="ECO:0007669"/>
    <property type="project" value="UniProtKB-EC"/>
</dbReference>
<dbReference type="InterPro" id="IPR004381">
    <property type="entry name" value="Glycerate_kinase"/>
</dbReference>
<dbReference type="EMBL" id="JBAKBA010000012">
    <property type="protein sequence ID" value="MEL0658850.1"/>
    <property type="molecule type" value="Genomic_DNA"/>
</dbReference>
<dbReference type="EC" id="2.7.1.31" evidence="5"/>
<dbReference type="PANTHER" id="PTHR21599">
    <property type="entry name" value="GLYCERATE KINASE"/>
    <property type="match status" value="1"/>
</dbReference>
<gene>
    <name evidence="5" type="ORF">V6255_06805</name>
</gene>
<protein>
    <submittedName>
        <fullName evidence="5">Glycerate kinase</fullName>
        <ecNumber evidence="5">2.7.1.31</ecNumber>
    </submittedName>
</protein>
<dbReference type="RefSeq" id="WP_341627477.1">
    <property type="nucleotide sequence ID" value="NZ_JBAKBA010000012.1"/>
</dbReference>
<keyword evidence="3 4" id="KW-0418">Kinase</keyword>
<dbReference type="Pfam" id="PF02595">
    <property type="entry name" value="Gly_kinase"/>
    <property type="match status" value="1"/>
</dbReference>